<dbReference type="RefSeq" id="WP_106258293.1">
    <property type="nucleotide sequence ID" value="NZ_CAWNSW010000166.1"/>
</dbReference>
<sequence>MYVIQVNDQDWLVGIWRGWLTLSLSPSAALVYRSLAAAENAISYYNEVAPGRDYAVKPACVAIEPLPQR</sequence>
<reference evidence="1 2" key="2">
    <citation type="submission" date="2018-03" db="EMBL/GenBank/DDBJ databases">
        <title>The ancient ancestry and fast evolution of plastids.</title>
        <authorList>
            <person name="Moore K.R."/>
            <person name="Magnabosco C."/>
            <person name="Momper L."/>
            <person name="Gold D.A."/>
            <person name="Bosak T."/>
            <person name="Fournier G.P."/>
        </authorList>
    </citation>
    <scope>NUCLEOTIDE SEQUENCE [LARGE SCALE GENOMIC DNA]</scope>
    <source>
        <strain evidence="1 2">ULC18</strain>
    </source>
</reference>
<dbReference type="OrthoDB" id="9999785at2"/>
<protein>
    <submittedName>
        <fullName evidence="1">Uncharacterized protein</fullName>
    </submittedName>
</protein>
<comment type="caution">
    <text evidence="1">The sequence shown here is derived from an EMBL/GenBank/DDBJ whole genome shotgun (WGS) entry which is preliminary data.</text>
</comment>
<organism evidence="1 2">
    <name type="scientific">Stenomitos frigidus ULC18</name>
    <dbReference type="NCBI Taxonomy" id="2107698"/>
    <lineage>
        <taxon>Bacteria</taxon>
        <taxon>Bacillati</taxon>
        <taxon>Cyanobacteriota</taxon>
        <taxon>Cyanophyceae</taxon>
        <taxon>Leptolyngbyales</taxon>
        <taxon>Leptolyngbyaceae</taxon>
        <taxon>Stenomitos</taxon>
    </lineage>
</organism>
<evidence type="ECO:0000313" key="1">
    <source>
        <dbReference type="EMBL" id="PSB25967.1"/>
    </source>
</evidence>
<proteinExistence type="predicted"/>
<keyword evidence="2" id="KW-1185">Reference proteome</keyword>
<dbReference type="EMBL" id="PVWK01000117">
    <property type="protein sequence ID" value="PSB25967.1"/>
    <property type="molecule type" value="Genomic_DNA"/>
</dbReference>
<reference evidence="2" key="1">
    <citation type="submission" date="2018-02" db="EMBL/GenBank/DDBJ databases">
        <authorList>
            <person name="Moore K."/>
            <person name="Momper L."/>
        </authorList>
    </citation>
    <scope>NUCLEOTIDE SEQUENCE [LARGE SCALE GENOMIC DNA]</scope>
    <source>
        <strain evidence="2">ULC18</strain>
    </source>
</reference>
<accession>A0A2T1DZP6</accession>
<name>A0A2T1DZP6_9CYAN</name>
<evidence type="ECO:0000313" key="2">
    <source>
        <dbReference type="Proteomes" id="UP000239576"/>
    </source>
</evidence>
<gene>
    <name evidence="1" type="ORF">C7B82_20905</name>
</gene>
<dbReference type="Proteomes" id="UP000239576">
    <property type="component" value="Unassembled WGS sequence"/>
</dbReference>
<dbReference type="AlphaFoldDB" id="A0A2T1DZP6"/>